<dbReference type="Proteomes" id="UP001596333">
    <property type="component" value="Unassembled WGS sequence"/>
</dbReference>
<protein>
    <submittedName>
        <fullName evidence="2">Uncharacterized protein</fullName>
    </submittedName>
</protein>
<keyword evidence="3" id="KW-1185">Reference proteome</keyword>
<proteinExistence type="predicted"/>
<gene>
    <name evidence="2" type="ORF">ACFQEY_10985</name>
</gene>
<dbReference type="RefSeq" id="WP_379768440.1">
    <property type="nucleotide sequence ID" value="NZ_JBHSXI010000012.1"/>
</dbReference>
<dbReference type="EMBL" id="JBHSXI010000012">
    <property type="protein sequence ID" value="MFC6889538.1"/>
    <property type="molecule type" value="Genomic_DNA"/>
</dbReference>
<organism evidence="2 3">
    <name type="scientific">Halorubrum trueperi</name>
    <dbReference type="NCBI Taxonomy" id="2004704"/>
    <lineage>
        <taxon>Archaea</taxon>
        <taxon>Methanobacteriati</taxon>
        <taxon>Methanobacteriota</taxon>
        <taxon>Stenosarchaea group</taxon>
        <taxon>Halobacteria</taxon>
        <taxon>Halobacteriales</taxon>
        <taxon>Haloferacaceae</taxon>
        <taxon>Halorubrum</taxon>
    </lineage>
</organism>
<sequence>MPDQQFHDSVVAAGRWSKVVALFAAIGVFLVAGHLLGDAQAASIVAAAAGIGTRLYIPYHASIRVPEAERKPLRDHPTAGNYHHGAAGLALVAASLVSLFASLVRHGFLTGVVIGGISGVLGYVVFARLLPSE</sequence>
<name>A0ABD5UK43_9EURY</name>
<evidence type="ECO:0000313" key="3">
    <source>
        <dbReference type="Proteomes" id="UP001596333"/>
    </source>
</evidence>
<accession>A0ABD5UK43</accession>
<reference evidence="2 3" key="1">
    <citation type="journal article" date="2019" name="Int. J. Syst. Evol. Microbiol.">
        <title>The Global Catalogue of Microorganisms (GCM) 10K type strain sequencing project: providing services to taxonomists for standard genome sequencing and annotation.</title>
        <authorList>
            <consortium name="The Broad Institute Genomics Platform"/>
            <consortium name="The Broad Institute Genome Sequencing Center for Infectious Disease"/>
            <person name="Wu L."/>
            <person name="Ma J."/>
        </authorList>
    </citation>
    <scope>NUCLEOTIDE SEQUENCE [LARGE SCALE GENOMIC DNA]</scope>
    <source>
        <strain evidence="2 3">Y73</strain>
    </source>
</reference>
<feature type="transmembrane region" description="Helical" evidence="1">
    <location>
        <begin position="42"/>
        <end position="61"/>
    </location>
</feature>
<feature type="transmembrane region" description="Helical" evidence="1">
    <location>
        <begin position="19"/>
        <end position="36"/>
    </location>
</feature>
<keyword evidence="1" id="KW-1133">Transmembrane helix</keyword>
<evidence type="ECO:0000313" key="2">
    <source>
        <dbReference type="EMBL" id="MFC6889538.1"/>
    </source>
</evidence>
<dbReference type="AlphaFoldDB" id="A0ABD5UK43"/>
<keyword evidence="1" id="KW-0812">Transmembrane</keyword>
<comment type="caution">
    <text evidence="2">The sequence shown here is derived from an EMBL/GenBank/DDBJ whole genome shotgun (WGS) entry which is preliminary data.</text>
</comment>
<keyword evidence="1" id="KW-0472">Membrane</keyword>
<evidence type="ECO:0000256" key="1">
    <source>
        <dbReference type="SAM" id="Phobius"/>
    </source>
</evidence>
<feature type="transmembrane region" description="Helical" evidence="1">
    <location>
        <begin position="107"/>
        <end position="130"/>
    </location>
</feature>
<feature type="transmembrane region" description="Helical" evidence="1">
    <location>
        <begin position="82"/>
        <end position="101"/>
    </location>
</feature>